<accession>A0A1G7T4D6</accession>
<protein>
    <submittedName>
        <fullName evidence="1">Uncharacterized protein</fullName>
    </submittedName>
</protein>
<dbReference type="EMBL" id="FNCN01000003">
    <property type="protein sequence ID" value="SDG29460.1"/>
    <property type="molecule type" value="Genomic_DNA"/>
</dbReference>
<evidence type="ECO:0000313" key="1">
    <source>
        <dbReference type="EMBL" id="SDG29460.1"/>
    </source>
</evidence>
<dbReference type="AlphaFoldDB" id="A0A1G7T4D6"/>
<proteinExistence type="predicted"/>
<sequence>MLKTGYTIRPDEIPAAGQPSTALLLEKHVQFCSTYALIKRELFPNDDPAHGLAPWP</sequence>
<gene>
    <name evidence="1" type="ORF">SAMN05421505_10373</name>
</gene>
<evidence type="ECO:0000313" key="2">
    <source>
        <dbReference type="Proteomes" id="UP000198923"/>
    </source>
</evidence>
<dbReference type="Proteomes" id="UP000198923">
    <property type="component" value="Unassembled WGS sequence"/>
</dbReference>
<reference evidence="1 2" key="1">
    <citation type="submission" date="2016-10" db="EMBL/GenBank/DDBJ databases">
        <authorList>
            <person name="de Groot N.N."/>
        </authorList>
    </citation>
    <scope>NUCLEOTIDE SEQUENCE [LARGE SCALE GENOMIC DNA]</scope>
    <source>
        <strain evidence="1 2">CPCC 201354</strain>
    </source>
</reference>
<name>A0A1G7T4D6_9ACTN</name>
<organism evidence="1 2">
    <name type="scientific">Sinosporangium album</name>
    <dbReference type="NCBI Taxonomy" id="504805"/>
    <lineage>
        <taxon>Bacteria</taxon>
        <taxon>Bacillati</taxon>
        <taxon>Actinomycetota</taxon>
        <taxon>Actinomycetes</taxon>
        <taxon>Streptosporangiales</taxon>
        <taxon>Streptosporangiaceae</taxon>
        <taxon>Sinosporangium</taxon>
    </lineage>
</organism>
<keyword evidence="2" id="KW-1185">Reference proteome</keyword>